<name>A0A8X7NQL5_CANPA</name>
<evidence type="ECO:0000313" key="3">
    <source>
        <dbReference type="Proteomes" id="UP000590412"/>
    </source>
</evidence>
<dbReference type="EMBL" id="JABWAB010000001">
    <property type="protein sequence ID" value="KAF6058985.1"/>
    <property type="molecule type" value="Genomic_DNA"/>
</dbReference>
<comment type="caution">
    <text evidence="2">The sequence shown here is derived from an EMBL/GenBank/DDBJ whole genome shotgun (WGS) entry which is preliminary data.</text>
</comment>
<gene>
    <name evidence="2" type="ORF">FOB60_000567</name>
</gene>
<dbReference type="Proteomes" id="UP000590412">
    <property type="component" value="Unassembled WGS sequence"/>
</dbReference>
<protein>
    <submittedName>
        <fullName evidence="2">Uncharacterized protein</fullName>
    </submittedName>
</protein>
<feature type="region of interest" description="Disordered" evidence="1">
    <location>
        <begin position="70"/>
        <end position="96"/>
    </location>
</feature>
<sequence>MSSSGGKLVVGGVAIIASWWFGVNFWKPLILEQLDKDGNLKDKYKSEIPKDEVTSWSDLKQKWAAVVDPQSNFSNQDKASLEELKEHLQENKPRDQ</sequence>
<accession>A0A8X7NQL5</accession>
<proteinExistence type="predicted"/>
<dbReference type="AlphaFoldDB" id="A0A8X7NQL5"/>
<organism evidence="2 3">
    <name type="scientific">Candida parapsilosis</name>
    <name type="common">Yeast</name>
    <dbReference type="NCBI Taxonomy" id="5480"/>
    <lineage>
        <taxon>Eukaryota</taxon>
        <taxon>Fungi</taxon>
        <taxon>Dikarya</taxon>
        <taxon>Ascomycota</taxon>
        <taxon>Saccharomycotina</taxon>
        <taxon>Pichiomycetes</taxon>
        <taxon>Debaryomycetaceae</taxon>
        <taxon>Candida/Lodderomyces clade</taxon>
        <taxon>Candida</taxon>
    </lineage>
</organism>
<feature type="compositionally biased region" description="Basic and acidic residues" evidence="1">
    <location>
        <begin position="79"/>
        <end position="96"/>
    </location>
</feature>
<dbReference type="OrthoDB" id="4080273at2759"/>
<reference evidence="2" key="1">
    <citation type="submission" date="2020-03" db="EMBL/GenBank/DDBJ databases">
        <title>FDA dAtabase for Regulatory Grade micrObial Sequences (FDA-ARGOS): Supporting development and validation of Infectious Disease Dx tests.</title>
        <authorList>
            <person name="Campos J."/>
            <person name="Goldberg B."/>
            <person name="Tallon L."/>
            <person name="Sadzewicz L."/>
            <person name="Vavikolanu K."/>
            <person name="Mehta A."/>
            <person name="Aluvathingal J."/>
            <person name="Nadendla S."/>
            <person name="Nandy P."/>
            <person name="Geyer C."/>
            <person name="Yan Y."/>
            <person name="Sichtig H."/>
        </authorList>
    </citation>
    <scope>NUCLEOTIDE SEQUENCE [LARGE SCALE GENOMIC DNA]</scope>
    <source>
        <strain evidence="2">FDAARGOS_652</strain>
    </source>
</reference>
<evidence type="ECO:0000256" key="1">
    <source>
        <dbReference type="SAM" id="MobiDB-lite"/>
    </source>
</evidence>
<evidence type="ECO:0000313" key="2">
    <source>
        <dbReference type="EMBL" id="KAF6058985.1"/>
    </source>
</evidence>